<name>A0AAV5WQW1_9BILA</name>
<evidence type="ECO:0000313" key="3">
    <source>
        <dbReference type="Proteomes" id="UP001432322"/>
    </source>
</evidence>
<evidence type="ECO:0000259" key="1">
    <source>
        <dbReference type="Pfam" id="PF01431"/>
    </source>
</evidence>
<organism evidence="2 3">
    <name type="scientific">Pristionchus fissidentatus</name>
    <dbReference type="NCBI Taxonomy" id="1538716"/>
    <lineage>
        <taxon>Eukaryota</taxon>
        <taxon>Metazoa</taxon>
        <taxon>Ecdysozoa</taxon>
        <taxon>Nematoda</taxon>
        <taxon>Chromadorea</taxon>
        <taxon>Rhabditida</taxon>
        <taxon>Rhabditina</taxon>
        <taxon>Diplogasteromorpha</taxon>
        <taxon>Diplogasteroidea</taxon>
        <taxon>Neodiplogasteridae</taxon>
        <taxon>Pristionchus</taxon>
    </lineage>
</organism>
<dbReference type="PANTHER" id="PTHR11733:SF208">
    <property type="entry name" value="PEPTIDASE M13 C-TERMINAL DOMAIN-CONTAINING PROTEIN"/>
    <property type="match status" value="1"/>
</dbReference>
<dbReference type="SUPFAM" id="SSF55486">
    <property type="entry name" value="Metalloproteases ('zincins'), catalytic domain"/>
    <property type="match status" value="1"/>
</dbReference>
<dbReference type="GO" id="GO:0004222">
    <property type="term" value="F:metalloendopeptidase activity"/>
    <property type="evidence" value="ECO:0007669"/>
    <property type="project" value="InterPro"/>
</dbReference>
<proteinExistence type="predicted"/>
<protein>
    <recommendedName>
        <fullName evidence="1">Peptidase M13 C-terminal domain-containing protein</fullName>
    </recommendedName>
</protein>
<dbReference type="AlphaFoldDB" id="A0AAV5WQW1"/>
<dbReference type="PANTHER" id="PTHR11733">
    <property type="entry name" value="ZINC METALLOPROTEASE FAMILY M13 NEPRILYSIN-RELATED"/>
    <property type="match status" value="1"/>
</dbReference>
<keyword evidence="3" id="KW-1185">Reference proteome</keyword>
<accession>A0AAV5WQW1</accession>
<sequence>YGVQMAYRAMKKAIGEDKLDRIVDADLQMTHRELFFNSIAMKYCTSDRRSQWLYMTTPKDVHNGFLYRVNGVLGQLPDFNTTFACYDDDLMTFPESSMCPVFSEKLA</sequence>
<dbReference type="GO" id="GO:0016485">
    <property type="term" value="P:protein processing"/>
    <property type="evidence" value="ECO:0007669"/>
    <property type="project" value="TreeGrafter"/>
</dbReference>
<dbReference type="GO" id="GO:0005886">
    <property type="term" value="C:plasma membrane"/>
    <property type="evidence" value="ECO:0007669"/>
    <property type="project" value="TreeGrafter"/>
</dbReference>
<reference evidence="2" key="1">
    <citation type="submission" date="2023-10" db="EMBL/GenBank/DDBJ databases">
        <title>Genome assembly of Pristionchus species.</title>
        <authorList>
            <person name="Yoshida K."/>
            <person name="Sommer R.J."/>
        </authorList>
    </citation>
    <scope>NUCLEOTIDE SEQUENCE</scope>
    <source>
        <strain evidence="2">RS5133</strain>
    </source>
</reference>
<dbReference type="Gene3D" id="3.40.390.10">
    <property type="entry name" value="Collagenase (Catalytic Domain)"/>
    <property type="match status" value="1"/>
</dbReference>
<evidence type="ECO:0000313" key="2">
    <source>
        <dbReference type="EMBL" id="GMT33768.1"/>
    </source>
</evidence>
<dbReference type="InterPro" id="IPR018497">
    <property type="entry name" value="Peptidase_M13_C"/>
</dbReference>
<dbReference type="Pfam" id="PF01431">
    <property type="entry name" value="Peptidase_M13"/>
    <property type="match status" value="1"/>
</dbReference>
<comment type="caution">
    <text evidence="2">The sequence shown here is derived from an EMBL/GenBank/DDBJ whole genome shotgun (WGS) entry which is preliminary data.</text>
</comment>
<dbReference type="InterPro" id="IPR024079">
    <property type="entry name" value="MetalloPept_cat_dom_sf"/>
</dbReference>
<feature type="domain" description="Peptidase M13 C-terminal" evidence="1">
    <location>
        <begin position="2"/>
        <end position="93"/>
    </location>
</feature>
<gene>
    <name evidence="2" type="ORF">PFISCL1PPCAC_25065</name>
</gene>
<dbReference type="PROSITE" id="PS51885">
    <property type="entry name" value="NEPRILYSIN"/>
    <property type="match status" value="1"/>
</dbReference>
<dbReference type="Proteomes" id="UP001432322">
    <property type="component" value="Unassembled WGS sequence"/>
</dbReference>
<feature type="non-terminal residue" evidence="2">
    <location>
        <position position="1"/>
    </location>
</feature>
<dbReference type="InterPro" id="IPR000718">
    <property type="entry name" value="Peptidase_M13"/>
</dbReference>
<dbReference type="EMBL" id="BTSY01000006">
    <property type="protein sequence ID" value="GMT33768.1"/>
    <property type="molecule type" value="Genomic_DNA"/>
</dbReference>